<evidence type="ECO:0000256" key="1">
    <source>
        <dbReference type="SAM" id="MobiDB-lite"/>
    </source>
</evidence>
<dbReference type="AlphaFoldDB" id="A0A553HV20"/>
<reference evidence="4" key="1">
    <citation type="submission" date="2019-06" db="EMBL/GenBank/DDBJ databases">
        <title>Draft genome sequence of the griseofulvin-producing fungus Xylaria cubensis strain G536.</title>
        <authorList>
            <person name="Mead M.E."/>
            <person name="Raja H.A."/>
            <person name="Steenwyk J.L."/>
            <person name="Knowles S.L."/>
            <person name="Oberlies N.H."/>
            <person name="Rokas A."/>
        </authorList>
    </citation>
    <scope>NUCLEOTIDE SEQUENCE [LARGE SCALE GENOMIC DNA]</scope>
    <source>
        <strain evidence="4">G536</strain>
    </source>
</reference>
<evidence type="ECO:0000259" key="2">
    <source>
        <dbReference type="Pfam" id="PF13002"/>
    </source>
</evidence>
<feature type="domain" description="LDB19 N-terminal" evidence="2">
    <location>
        <begin position="157"/>
        <end position="321"/>
    </location>
</feature>
<organism evidence="3 4">
    <name type="scientific">Xylaria flabelliformis</name>
    <dbReference type="NCBI Taxonomy" id="2512241"/>
    <lineage>
        <taxon>Eukaryota</taxon>
        <taxon>Fungi</taxon>
        <taxon>Dikarya</taxon>
        <taxon>Ascomycota</taxon>
        <taxon>Pezizomycotina</taxon>
        <taxon>Sordariomycetes</taxon>
        <taxon>Xylariomycetidae</taxon>
        <taxon>Xylariales</taxon>
        <taxon>Xylariaceae</taxon>
        <taxon>Xylaria</taxon>
    </lineage>
</organism>
<feature type="region of interest" description="Disordered" evidence="1">
    <location>
        <begin position="318"/>
        <end position="343"/>
    </location>
</feature>
<proteinExistence type="predicted"/>
<comment type="caution">
    <text evidence="3">The sequence shown here is derived from an EMBL/GenBank/DDBJ whole genome shotgun (WGS) entry which is preliminary data.</text>
</comment>
<evidence type="ECO:0000313" key="4">
    <source>
        <dbReference type="Proteomes" id="UP000319160"/>
    </source>
</evidence>
<dbReference type="InterPro" id="IPR024391">
    <property type="entry name" value="LDB19_N"/>
</dbReference>
<sequence>MPHRVVDFFRSPNDSINSIKQTVQRRASPTTSRSGSRERQRPTRNSSYASSADGEGAIEDGHPVPLFRSLESTKEKYKEHHKEHHRLSFPSLHLVGHKTQKDLSQNPSAALDWRIESAPAVFYGSPEESTGALISGQLQVWVKEESFEVENLDARLEIRVTQKKPFNSHCQDCASQKTELKSWSFLSTHEFPFSVLLEGHLPATTDSHLLSIEYVFTAEARPRDGGLPLKLRRTIDVRRSLSVPAAPHHSVRIFPPTNITASVHYDAVVYPHATSSFNLRLEGIGKHNANARSVEYWKLKRLSWKLEENVSTVAPACRKHTPKTTGTGAEVGENGNEPKKGATRTDTRIIAHADLHSGWKADYYSAEGSIEAEIEYQTGGSSSRPISCDVRGRDGTEVTHRLVVEMVVAQEYVPLAHTRHVTPTGVARILRMNFGVVITDRGGLGVSWDNEAPPIYQDVPPSPPSYARAVIQNGSVEDLSLPSPSSINGEESPAYCGSPFTPEDLGSEEEPRLSP</sequence>
<dbReference type="Proteomes" id="UP000319160">
    <property type="component" value="Unassembled WGS sequence"/>
</dbReference>
<keyword evidence="4" id="KW-1185">Reference proteome</keyword>
<dbReference type="OrthoDB" id="3832628at2759"/>
<name>A0A553HV20_9PEZI</name>
<feature type="region of interest" description="Disordered" evidence="1">
    <location>
        <begin position="477"/>
        <end position="515"/>
    </location>
</feature>
<gene>
    <name evidence="3" type="ORF">FHL15_007353</name>
</gene>
<accession>A0A553HV20</accession>
<dbReference type="Pfam" id="PF13002">
    <property type="entry name" value="LDB19"/>
    <property type="match status" value="1"/>
</dbReference>
<protein>
    <recommendedName>
        <fullName evidence="2">LDB19 N-terminal domain-containing protein</fullName>
    </recommendedName>
</protein>
<feature type="region of interest" description="Disordered" evidence="1">
    <location>
        <begin position="1"/>
        <end position="64"/>
    </location>
</feature>
<dbReference type="STRING" id="2512241.A0A553HV20"/>
<feature type="compositionally biased region" description="Polar residues" evidence="1">
    <location>
        <begin position="12"/>
        <end position="34"/>
    </location>
</feature>
<dbReference type="EMBL" id="VFLP01000042">
    <property type="protein sequence ID" value="TRX91800.1"/>
    <property type="molecule type" value="Genomic_DNA"/>
</dbReference>
<evidence type="ECO:0000313" key="3">
    <source>
        <dbReference type="EMBL" id="TRX91800.1"/>
    </source>
</evidence>